<protein>
    <submittedName>
        <fullName evidence="1">Uncharacterized protein</fullName>
    </submittedName>
</protein>
<dbReference type="AlphaFoldDB" id="A0A7J8JGC3"/>
<reference evidence="1 2" key="1">
    <citation type="journal article" date="2020" name="Nature">
        <title>Six reference-quality genomes reveal evolution of bat adaptations.</title>
        <authorList>
            <person name="Jebb D."/>
            <person name="Huang Z."/>
            <person name="Pippel M."/>
            <person name="Hughes G.M."/>
            <person name="Lavrichenko K."/>
            <person name="Devanna P."/>
            <person name="Winkler S."/>
            <person name="Jermiin L.S."/>
            <person name="Skirmuntt E.C."/>
            <person name="Katzourakis A."/>
            <person name="Burkitt-Gray L."/>
            <person name="Ray D.A."/>
            <person name="Sullivan K.A.M."/>
            <person name="Roscito J.G."/>
            <person name="Kirilenko B.M."/>
            <person name="Davalos L.M."/>
            <person name="Corthals A.P."/>
            <person name="Power M.L."/>
            <person name="Jones G."/>
            <person name="Ransome R.D."/>
            <person name="Dechmann D.K.N."/>
            <person name="Locatelli A.G."/>
            <person name="Puechmaille S.J."/>
            <person name="Fedrigo O."/>
            <person name="Jarvis E.D."/>
            <person name="Hiller M."/>
            <person name="Vernes S.C."/>
            <person name="Myers E.W."/>
            <person name="Teeling E.C."/>
        </authorList>
    </citation>
    <scope>NUCLEOTIDE SEQUENCE [LARGE SCALE GENOMIC DNA]</scope>
    <source>
        <strain evidence="1">MRouAeg1</strain>
        <tissue evidence="1">Muscle</tissue>
    </source>
</reference>
<sequence length="130" mass="14313">MQQTCPSLDANRNSTENSALGRAFKNSSQLCVGIICVGISQTGSNRNKLWKTGAINCRTPLLLSQFASHNSHHDAFHWGSSLFPQFKAYFNSVFSGGHLMDRGTLAQGIWGNVVFSTSVFAQSRYIRRGL</sequence>
<keyword evidence="2" id="KW-1185">Reference proteome</keyword>
<accession>A0A7J8JGC3</accession>
<name>A0A7J8JGC3_ROUAE</name>
<evidence type="ECO:0000313" key="2">
    <source>
        <dbReference type="Proteomes" id="UP000593571"/>
    </source>
</evidence>
<proteinExistence type="predicted"/>
<organism evidence="1 2">
    <name type="scientific">Rousettus aegyptiacus</name>
    <name type="common">Egyptian fruit bat</name>
    <name type="synonym">Pteropus aegyptiacus</name>
    <dbReference type="NCBI Taxonomy" id="9407"/>
    <lineage>
        <taxon>Eukaryota</taxon>
        <taxon>Metazoa</taxon>
        <taxon>Chordata</taxon>
        <taxon>Craniata</taxon>
        <taxon>Vertebrata</taxon>
        <taxon>Euteleostomi</taxon>
        <taxon>Mammalia</taxon>
        <taxon>Eutheria</taxon>
        <taxon>Laurasiatheria</taxon>
        <taxon>Chiroptera</taxon>
        <taxon>Yinpterochiroptera</taxon>
        <taxon>Pteropodoidea</taxon>
        <taxon>Pteropodidae</taxon>
        <taxon>Rousettinae</taxon>
        <taxon>Rousettus</taxon>
    </lineage>
</organism>
<dbReference type="Proteomes" id="UP000593571">
    <property type="component" value="Unassembled WGS sequence"/>
</dbReference>
<evidence type="ECO:0000313" key="1">
    <source>
        <dbReference type="EMBL" id="KAF6495944.1"/>
    </source>
</evidence>
<gene>
    <name evidence="1" type="ORF">HJG63_010244</name>
</gene>
<comment type="caution">
    <text evidence="1">The sequence shown here is derived from an EMBL/GenBank/DDBJ whole genome shotgun (WGS) entry which is preliminary data.</text>
</comment>
<dbReference type="EMBL" id="JACASE010000002">
    <property type="protein sequence ID" value="KAF6495944.1"/>
    <property type="molecule type" value="Genomic_DNA"/>
</dbReference>